<organism evidence="3 4">
    <name type="scientific">Dekkera bruxellensis</name>
    <name type="common">Brettanomyces custersii</name>
    <dbReference type="NCBI Taxonomy" id="5007"/>
    <lineage>
        <taxon>Eukaryota</taxon>
        <taxon>Fungi</taxon>
        <taxon>Dikarya</taxon>
        <taxon>Ascomycota</taxon>
        <taxon>Saccharomycotina</taxon>
        <taxon>Pichiomycetes</taxon>
        <taxon>Pichiales</taxon>
        <taxon>Pichiaceae</taxon>
        <taxon>Brettanomyces</taxon>
    </lineage>
</organism>
<dbReference type="InterPro" id="IPR036388">
    <property type="entry name" value="WH-like_DNA-bd_sf"/>
</dbReference>
<evidence type="ECO:0000256" key="1">
    <source>
        <dbReference type="ARBA" id="ARBA00025771"/>
    </source>
</evidence>
<comment type="similarity">
    <text evidence="1">Belongs to the CSN12 family.</text>
</comment>
<evidence type="ECO:0000313" key="4">
    <source>
        <dbReference type="Proteomes" id="UP000478008"/>
    </source>
</evidence>
<dbReference type="InterPro" id="IPR045114">
    <property type="entry name" value="Csn12-like"/>
</dbReference>
<dbReference type="GO" id="GO:0003723">
    <property type="term" value="F:RNA binding"/>
    <property type="evidence" value="ECO:0007669"/>
    <property type="project" value="InterPro"/>
</dbReference>
<dbReference type="InterPro" id="IPR000717">
    <property type="entry name" value="PCI_dom"/>
</dbReference>
<evidence type="ECO:0000313" key="3">
    <source>
        <dbReference type="EMBL" id="VUG18109.1"/>
    </source>
</evidence>
<feature type="domain" description="PCI" evidence="2">
    <location>
        <begin position="245"/>
        <end position="429"/>
    </location>
</feature>
<sequence length="438" mass="50802">MSDIHRRYLDHVLTFGKCIRLHDSAAVAESLSFLDKISSLDSIPDYVKSDSIKMLPPLEVLRNNGWFKGVNQWGIVIDGYFNLLSSLKSLNFKNAIKYSSKIVTEVSKIARNEDRWICIPLMTVTTELRKLVMIYIQSSDYDEDVKSQEKQKRQQYGADFQLSLDEELANVLQRPFKVCLSDKSEEKKIAVYFFANELFRTYIKFEKFDAAKNMCKVLLHSPNLPPLSSVPKSQSVTYKYFLAMVECMNFEHLENAAQLLNNALIDCENSPKNGETFKNQLSILLFLMPINFLMYCQLPSPTLWERYPSLAITFRKIFEAVKQGNLKQFDEEVADIQILLLKRHVYSFYIRMRPFVELRLFNKTAHLYIGEKTHIIPLEQFTRAEGYSSGRIFTQEETESRLASLIFSRKIKGYISHGNKVIVLSKKDPFPKQVVPIK</sequence>
<reference evidence="3 4" key="1">
    <citation type="submission" date="2019-07" db="EMBL/GenBank/DDBJ databases">
        <authorList>
            <person name="Friedrich A."/>
            <person name="Schacherer J."/>
        </authorList>
    </citation>
    <scope>NUCLEOTIDE SEQUENCE [LARGE SCALE GENOMIC DNA]</scope>
</reference>
<accession>A0A7D9H2K1</accession>
<keyword evidence="4" id="KW-1185">Reference proteome</keyword>
<proteinExistence type="inferred from homology"/>
<evidence type="ECO:0000259" key="2">
    <source>
        <dbReference type="PROSITE" id="PS50250"/>
    </source>
</evidence>
<gene>
    <name evidence="3" type="ORF">DEBR0S3_02476G</name>
</gene>
<dbReference type="PANTHER" id="PTHR12732">
    <property type="entry name" value="UNCHARACTERIZED PROTEASOME COMPONENT REGION PCI-CONTAINING"/>
    <property type="match status" value="1"/>
</dbReference>
<dbReference type="AlphaFoldDB" id="A0A7D9H2K1"/>
<dbReference type="SMART" id="SM00753">
    <property type="entry name" value="PAM"/>
    <property type="match status" value="1"/>
</dbReference>
<dbReference type="PROSITE" id="PS50250">
    <property type="entry name" value="PCI"/>
    <property type="match status" value="1"/>
</dbReference>
<dbReference type="Gene3D" id="1.10.10.10">
    <property type="entry name" value="Winged helix-like DNA-binding domain superfamily/Winged helix DNA-binding domain"/>
    <property type="match status" value="1"/>
</dbReference>
<protein>
    <submittedName>
        <fullName evidence="3">DEBR0S3_02476g1_1</fullName>
    </submittedName>
</protein>
<dbReference type="EMBL" id="CABFWN010000003">
    <property type="protein sequence ID" value="VUG18109.1"/>
    <property type="molecule type" value="Genomic_DNA"/>
</dbReference>
<dbReference type="GO" id="GO:0003690">
    <property type="term" value="F:double-stranded DNA binding"/>
    <property type="evidence" value="ECO:0007669"/>
    <property type="project" value="InterPro"/>
</dbReference>
<dbReference type="PANTHER" id="PTHR12732:SF0">
    <property type="entry name" value="PCI DOMAIN-CONTAINING PROTEIN 2"/>
    <property type="match status" value="1"/>
</dbReference>
<name>A0A7D9H2K1_DEKBR</name>
<dbReference type="Proteomes" id="UP000478008">
    <property type="component" value="Unassembled WGS sequence"/>
</dbReference>
<dbReference type="OMA" id="ESQTNWI"/>